<comment type="caution">
    <text evidence="16">The sequence shown here is derived from an EMBL/GenBank/DDBJ whole genome shotgun (WGS) entry which is preliminary data.</text>
</comment>
<dbReference type="RefSeq" id="WP_211297846.1">
    <property type="nucleotide sequence ID" value="NZ_BLAU01000001.1"/>
</dbReference>
<evidence type="ECO:0000256" key="3">
    <source>
        <dbReference type="ARBA" id="ARBA00022630"/>
    </source>
</evidence>
<dbReference type="GO" id="GO:0044205">
    <property type="term" value="P:'de novo' UMP biosynthetic process"/>
    <property type="evidence" value="ECO:0007669"/>
    <property type="project" value="UniProtKB-UniRule"/>
</dbReference>
<keyword evidence="6 11" id="KW-0274">FAD</keyword>
<protein>
    <recommendedName>
        <fullName evidence="11">Dihydroorotate dehydrogenase B (NAD(+)), electron transfer subunit</fullName>
    </recommendedName>
    <alternativeName>
        <fullName evidence="11">Dihydroorotate oxidase B, electron transfer subunit</fullName>
    </alternativeName>
</protein>
<name>A0A2P8CAF8_9BACT</name>
<keyword evidence="10 11" id="KW-0411">Iron-sulfur</keyword>
<dbReference type="InterPro" id="IPR017938">
    <property type="entry name" value="Riboflavin_synthase-like_b-brl"/>
</dbReference>
<dbReference type="Pfam" id="PF00175">
    <property type="entry name" value="NAD_binding_1"/>
    <property type="match status" value="1"/>
</dbReference>
<dbReference type="Proteomes" id="UP000240621">
    <property type="component" value="Unassembled WGS sequence"/>
</dbReference>
<comment type="similarity">
    <text evidence="1 11">Belongs to the PyrK family.</text>
</comment>
<dbReference type="Gene3D" id="3.40.50.80">
    <property type="entry name" value="Nucleotide-binding domain of ferredoxin-NADP reductase (FNR) module"/>
    <property type="match status" value="1"/>
</dbReference>
<feature type="binding site" evidence="11 13">
    <location>
        <position position="235"/>
    </location>
    <ligand>
        <name>[2Fe-2S] cluster</name>
        <dbReference type="ChEBI" id="CHEBI:190135"/>
    </ligand>
</feature>
<dbReference type="InterPro" id="IPR008333">
    <property type="entry name" value="Cbr1-like_FAD-bd_dom"/>
</dbReference>
<feature type="binding site" evidence="11 13">
    <location>
        <position position="232"/>
    </location>
    <ligand>
        <name>[2Fe-2S] cluster</name>
        <dbReference type="ChEBI" id="CHEBI:190135"/>
    </ligand>
</feature>
<evidence type="ECO:0000256" key="9">
    <source>
        <dbReference type="ARBA" id="ARBA00023004"/>
    </source>
</evidence>
<comment type="function">
    <text evidence="11">Responsible for channeling the electrons from the oxidation of dihydroorotate from the FMN redox center in the PyrD type B subunit to the ultimate electron acceptor NAD(+).</text>
</comment>
<evidence type="ECO:0000256" key="13">
    <source>
        <dbReference type="PIRSR" id="PIRSR006816-2"/>
    </source>
</evidence>
<evidence type="ECO:0000313" key="15">
    <source>
        <dbReference type="EMBL" id="GET22550.1"/>
    </source>
</evidence>
<feature type="binding site" evidence="11 12">
    <location>
        <begin position="55"/>
        <end position="58"/>
    </location>
    <ligand>
        <name>FAD</name>
        <dbReference type="ChEBI" id="CHEBI:57692"/>
    </ligand>
</feature>
<evidence type="ECO:0000259" key="14">
    <source>
        <dbReference type="PROSITE" id="PS51384"/>
    </source>
</evidence>
<dbReference type="GO" id="GO:0046872">
    <property type="term" value="F:metal ion binding"/>
    <property type="evidence" value="ECO:0007669"/>
    <property type="project" value="UniProtKB-KW"/>
</dbReference>
<dbReference type="InterPro" id="IPR001433">
    <property type="entry name" value="OxRdtase_FAD/NAD-bd"/>
</dbReference>
<dbReference type="GO" id="GO:0050660">
    <property type="term" value="F:flavin adenine dinucleotide binding"/>
    <property type="evidence" value="ECO:0007669"/>
    <property type="project" value="InterPro"/>
</dbReference>
<comment type="cofactor">
    <cofactor evidence="11 12">
        <name>FAD</name>
        <dbReference type="ChEBI" id="CHEBI:57692"/>
    </cofactor>
    <text evidence="11 12">Binds 1 FAD per subunit.</text>
</comment>
<dbReference type="EMBL" id="PYGC01000007">
    <property type="protein sequence ID" value="PSK81953.1"/>
    <property type="molecule type" value="Genomic_DNA"/>
</dbReference>
<dbReference type="InterPro" id="IPR012165">
    <property type="entry name" value="Cyt_c3_hydrogenase_gsu"/>
</dbReference>
<dbReference type="Pfam" id="PF10418">
    <property type="entry name" value="DHODB_Fe-S_bind"/>
    <property type="match status" value="1"/>
</dbReference>
<dbReference type="SUPFAM" id="SSF63380">
    <property type="entry name" value="Riboflavin synthase domain-like"/>
    <property type="match status" value="1"/>
</dbReference>
<dbReference type="PRINTS" id="PR00409">
    <property type="entry name" value="PHDIOXRDTASE"/>
</dbReference>
<dbReference type="SUPFAM" id="SSF52343">
    <property type="entry name" value="Ferredoxin reductase-like, C-terminal NADP-linked domain"/>
    <property type="match status" value="1"/>
</dbReference>
<dbReference type="GO" id="GO:0009055">
    <property type="term" value="F:electron transfer activity"/>
    <property type="evidence" value="ECO:0007669"/>
    <property type="project" value="UniProtKB-UniRule"/>
</dbReference>
<feature type="binding site" evidence="11 13">
    <location>
        <position position="227"/>
    </location>
    <ligand>
        <name>[2Fe-2S] cluster</name>
        <dbReference type="ChEBI" id="CHEBI:190135"/>
    </ligand>
</feature>
<keyword evidence="8 11" id="KW-0249">Electron transport</keyword>
<dbReference type="AlphaFoldDB" id="A0A2P8CAF8"/>
<evidence type="ECO:0000313" key="17">
    <source>
        <dbReference type="Proteomes" id="UP000240621"/>
    </source>
</evidence>
<evidence type="ECO:0000256" key="5">
    <source>
        <dbReference type="ARBA" id="ARBA00022723"/>
    </source>
</evidence>
<accession>A0A2P8CAF8</accession>
<dbReference type="PROSITE" id="PS51384">
    <property type="entry name" value="FAD_FR"/>
    <property type="match status" value="1"/>
</dbReference>
<dbReference type="CDD" id="cd06218">
    <property type="entry name" value="DHOD_e_trans"/>
    <property type="match status" value="1"/>
</dbReference>
<dbReference type="Proteomes" id="UP000396862">
    <property type="component" value="Unassembled WGS sequence"/>
</dbReference>
<comment type="pathway">
    <text evidence="11">Pyrimidine metabolism; UMP biosynthesis via de novo pathway; orotate from (S)-dihydroorotate (NAD(+) route): step 1/1.</text>
</comment>
<evidence type="ECO:0000313" key="16">
    <source>
        <dbReference type="EMBL" id="PSK81953.1"/>
    </source>
</evidence>
<dbReference type="PANTHER" id="PTHR43513">
    <property type="entry name" value="DIHYDROOROTATE DEHYDROGENASE B (NAD(+)), ELECTRON TRANSFER SUBUNIT"/>
    <property type="match status" value="1"/>
</dbReference>
<gene>
    <name evidence="11 15" type="primary">pyrK</name>
    <name evidence="16" type="ORF">CLV93_10763</name>
    <name evidence="15" type="ORF">JCM18694_27960</name>
</gene>
<dbReference type="InterPro" id="IPR017927">
    <property type="entry name" value="FAD-bd_FR_type"/>
</dbReference>
<evidence type="ECO:0000313" key="18">
    <source>
        <dbReference type="Proteomes" id="UP000396862"/>
    </source>
</evidence>
<dbReference type="Gene3D" id="2.40.30.10">
    <property type="entry name" value="Translation factors"/>
    <property type="match status" value="1"/>
</dbReference>
<feature type="binding site" evidence="11 13">
    <location>
        <position position="247"/>
    </location>
    <ligand>
        <name>[2Fe-2S] cluster</name>
        <dbReference type="ChEBI" id="CHEBI:190135"/>
    </ligand>
</feature>
<sequence length="260" mass="28682">MMNKTVQNLRVLSNIQLNRDHHLLELQAPVKLEQIAPGQFVNVRVEKSQSTFLRRPFSIYGVDYEKNTISLFIKDVGPGSHVLTSTPEGEEVDVVFPLGNGFSYPEENERILLVGGGFGIAPLLFFARELKKRNLDVHIHALVGARTSDDLMELNSFAQCGEVYSTTEDGSHGVKGRVTDHPALKDRLQKFDRVYSCGPEPMMEAVAAKAAAVDVFCEVSLENTMACGFGVCLCCVTDTTSGHQCVCTDGPVFNIKDLKW</sequence>
<dbReference type="InterPro" id="IPR023455">
    <property type="entry name" value="Dihydroorotate_DHASE_ETsu"/>
</dbReference>
<keyword evidence="9 11" id="KW-0408">Iron</keyword>
<comment type="subunit">
    <text evidence="11">Heterotetramer of 2 PyrK and 2 PyrD type B subunits.</text>
</comment>
<evidence type="ECO:0000256" key="11">
    <source>
        <dbReference type="HAMAP-Rule" id="MF_01211"/>
    </source>
</evidence>
<keyword evidence="3 11" id="KW-0285">Flavoprotein</keyword>
<dbReference type="PANTHER" id="PTHR43513:SF3">
    <property type="entry name" value="DIHYDROOROTATE DEHYDROGENASE B (NAD(+)), ELECTRON TRANSFER SUBUNIT-RELATED"/>
    <property type="match status" value="1"/>
</dbReference>
<dbReference type="Pfam" id="PF00970">
    <property type="entry name" value="FAD_binding_6"/>
    <property type="match status" value="1"/>
</dbReference>
<evidence type="ECO:0000256" key="1">
    <source>
        <dbReference type="ARBA" id="ARBA00006422"/>
    </source>
</evidence>
<evidence type="ECO:0000256" key="4">
    <source>
        <dbReference type="ARBA" id="ARBA00022714"/>
    </source>
</evidence>
<reference evidence="16 17" key="1">
    <citation type="submission" date="2018-03" db="EMBL/GenBank/DDBJ databases">
        <title>Genomic Encyclopedia of Archaeal and Bacterial Type Strains, Phase II (KMG-II): from individual species to whole genera.</title>
        <authorList>
            <person name="Goeker M."/>
        </authorList>
    </citation>
    <scope>NUCLEOTIDE SEQUENCE [LARGE SCALE GENOMIC DNA]</scope>
    <source>
        <strain evidence="16 17">DSM 27267</strain>
    </source>
</reference>
<keyword evidence="5 11" id="KW-0479">Metal-binding</keyword>
<keyword evidence="4 11" id="KW-0001">2Fe-2S</keyword>
<dbReference type="GO" id="GO:0016491">
    <property type="term" value="F:oxidoreductase activity"/>
    <property type="evidence" value="ECO:0007669"/>
    <property type="project" value="InterPro"/>
</dbReference>
<proteinExistence type="inferred from homology"/>
<evidence type="ECO:0000256" key="8">
    <source>
        <dbReference type="ARBA" id="ARBA00022982"/>
    </source>
</evidence>
<keyword evidence="18" id="KW-1185">Reference proteome</keyword>
<comment type="cofactor">
    <cofactor evidence="13">
        <name>[2Fe-2S] cluster</name>
        <dbReference type="ChEBI" id="CHEBI:190135"/>
    </cofactor>
    <text evidence="13">Binds 1 [2Fe-2S] cluster per subunit.</text>
</comment>
<dbReference type="HAMAP" id="MF_01211">
    <property type="entry name" value="DHODB_Fe_S_bind"/>
    <property type="match status" value="1"/>
</dbReference>
<comment type="caution">
    <text evidence="11">Lacks conserved residue(s) required for the propagation of feature annotation.</text>
</comment>
<evidence type="ECO:0000256" key="7">
    <source>
        <dbReference type="ARBA" id="ARBA00022975"/>
    </source>
</evidence>
<dbReference type="InterPro" id="IPR050353">
    <property type="entry name" value="PyrK_electron_transfer"/>
</dbReference>
<dbReference type="EMBL" id="BLAU01000001">
    <property type="protein sequence ID" value="GET22550.1"/>
    <property type="molecule type" value="Genomic_DNA"/>
</dbReference>
<evidence type="ECO:0000256" key="10">
    <source>
        <dbReference type="ARBA" id="ARBA00023014"/>
    </source>
</evidence>
<evidence type="ECO:0000256" key="12">
    <source>
        <dbReference type="PIRSR" id="PIRSR006816-1"/>
    </source>
</evidence>
<dbReference type="InterPro" id="IPR039261">
    <property type="entry name" value="FNR_nucleotide-bd"/>
</dbReference>
<organism evidence="16 17">
    <name type="scientific">Prolixibacter denitrificans</name>
    <dbReference type="NCBI Taxonomy" id="1541063"/>
    <lineage>
        <taxon>Bacteria</taxon>
        <taxon>Pseudomonadati</taxon>
        <taxon>Bacteroidota</taxon>
        <taxon>Bacteroidia</taxon>
        <taxon>Marinilabiliales</taxon>
        <taxon>Prolixibacteraceae</taxon>
        <taxon>Prolixibacter</taxon>
    </lineage>
</organism>
<dbReference type="GO" id="GO:0051537">
    <property type="term" value="F:2 iron, 2 sulfur cluster binding"/>
    <property type="evidence" value="ECO:0007669"/>
    <property type="project" value="UniProtKB-KW"/>
</dbReference>
<dbReference type="InterPro" id="IPR037117">
    <property type="entry name" value="Dihydroorotate_DH_ele_sf"/>
</dbReference>
<dbReference type="PIRSF" id="PIRSF006816">
    <property type="entry name" value="Cyc3_hyd_g"/>
    <property type="match status" value="1"/>
</dbReference>
<dbReference type="InterPro" id="IPR019480">
    <property type="entry name" value="Dihydroorotate_DH_Fe-S-bd"/>
</dbReference>
<comment type="cofactor">
    <cofactor evidence="11">
        <name>[2Fe-2S] cluster</name>
        <dbReference type="ChEBI" id="CHEBI:190135"/>
    </cofactor>
    <text evidence="11">Binds 1 [2Fe-2S] cluster per subunit.</text>
</comment>
<dbReference type="Gene3D" id="2.10.240.10">
    <property type="entry name" value="Dihydroorotate dehydrogenase, electron transfer subunit"/>
    <property type="match status" value="1"/>
</dbReference>
<dbReference type="UniPathway" id="UPA00070">
    <property type="reaction ID" value="UER00945"/>
</dbReference>
<feature type="domain" description="FAD-binding FR-type" evidence="14">
    <location>
        <begin position="4"/>
        <end position="105"/>
    </location>
</feature>
<evidence type="ECO:0000256" key="6">
    <source>
        <dbReference type="ARBA" id="ARBA00022827"/>
    </source>
</evidence>
<reference evidence="15 18" key="2">
    <citation type="submission" date="2019-10" db="EMBL/GenBank/DDBJ databases">
        <title>Prolixibacter strains distinguished by the presence of nitrate reductase genes were adept at nitrate-dependent anaerobic corrosion of metallic iron and carbon steel.</title>
        <authorList>
            <person name="Iino T."/>
            <person name="Shono N."/>
            <person name="Ito K."/>
            <person name="Nakamura R."/>
            <person name="Sueoka K."/>
            <person name="Harayama S."/>
            <person name="Ohkuma M."/>
        </authorList>
    </citation>
    <scope>NUCLEOTIDE SEQUENCE [LARGE SCALE GENOMIC DNA]</scope>
    <source>
        <strain evidence="15 18">MIC1-1</strain>
    </source>
</reference>
<keyword evidence="7 11" id="KW-0665">Pyrimidine biosynthesis</keyword>
<keyword evidence="2 11" id="KW-0813">Transport</keyword>
<evidence type="ECO:0000256" key="2">
    <source>
        <dbReference type="ARBA" id="ARBA00022448"/>
    </source>
</evidence>